<dbReference type="EMBL" id="CXWC01000013">
    <property type="protein sequence ID" value="CTQ77659.1"/>
    <property type="molecule type" value="Genomic_DNA"/>
</dbReference>
<organism evidence="3 4">
    <name type="scientific">Roseibium album</name>
    <dbReference type="NCBI Taxonomy" id="311410"/>
    <lineage>
        <taxon>Bacteria</taxon>
        <taxon>Pseudomonadati</taxon>
        <taxon>Pseudomonadota</taxon>
        <taxon>Alphaproteobacteria</taxon>
        <taxon>Hyphomicrobiales</taxon>
        <taxon>Stappiaceae</taxon>
        <taxon>Roseibium</taxon>
    </lineage>
</organism>
<gene>
    <name evidence="3" type="ORF">LA5096_05253</name>
</gene>
<keyword evidence="3" id="KW-0969">Cilium</keyword>
<reference evidence="4" key="1">
    <citation type="submission" date="2015-07" db="EMBL/GenBank/DDBJ databases">
        <authorList>
            <person name="Rodrigo-Torres Lidia"/>
            <person name="Arahal R.David."/>
        </authorList>
    </citation>
    <scope>NUCLEOTIDE SEQUENCE [LARGE SCALE GENOMIC DNA]</scope>
    <source>
        <strain evidence="4">CECT 5096</strain>
    </source>
</reference>
<keyword evidence="4" id="KW-1185">Reference proteome</keyword>
<sequence>MWAKISGANLLPFGLLTGVPTGSAAAGALGLPGMVKADGDLAGKSGFETELGAFAEKIAGEEGAGAENAEIVSGSFAVPLEVDIQQVKPNIGIVPGGNGQSDLPAVPAGPADDIAAVDDLVAVPAAASGTVSGAVRQAGAAPVAGGAAAANVAALAGEAVPAAGVAPRSTTVPTVKAAGTPASDQLFKNVSQPAANAVVSPQSAAQSADPIGGRAPADAAVQTVVSSRVEDEVESEFRRNRSELPTQSARVSLPAVPSQGAATVPELSAEPVKTASVQAPLFEGASEEVSRHVAGPSASARAPLAETDGETAVQSKPVMTENAAVPPVKQVVRRWQSELPSELRAPALTPVQSVAPTRQEVSSTVPVSAETGALASSASQAQAARAISPASAGIDVSDGVAKGPVPAINKTVNDSENGSETGVVKVAAAPAVSETAEKPVSGPPQVQVVSQPSGIAAVPKVPAQGQPESVPAFEEAAADPVLPEEDAASKDVKPAHIGVGTERAAESSNRPAGTEATGKVAASGVDPRPAGGTPVAAAFLASQFAAEEFQPGGQPLDASLGTEFGATVRGGDGMGAMRTESLQVPTQAQAGQVATQVAAEIARNLKNGQTRFQMRFDPPELGRVEVNMRVGADGGVHAHLIVERPETLDMFLRDQRGLERALEAAGLNADSENLQFSLKQDGSRDFASDDGQSDQSAETDQGQEEAEPEDTEDIVRLTLASRPGGLDLKI</sequence>
<dbReference type="AlphaFoldDB" id="A0A0M7ATA7"/>
<dbReference type="Gene3D" id="3.30.750.140">
    <property type="match status" value="1"/>
</dbReference>
<keyword evidence="3" id="KW-0282">Flagellum</keyword>
<feature type="domain" description="Flagellar hook-length control protein-like C-terminal" evidence="2">
    <location>
        <begin position="601"/>
        <end position="678"/>
    </location>
</feature>
<proteinExistence type="predicted"/>
<evidence type="ECO:0000259" key="2">
    <source>
        <dbReference type="Pfam" id="PF02120"/>
    </source>
</evidence>
<evidence type="ECO:0000256" key="1">
    <source>
        <dbReference type="SAM" id="MobiDB-lite"/>
    </source>
</evidence>
<accession>A0A0M7ATA7</accession>
<feature type="region of interest" description="Disordered" evidence="1">
    <location>
        <begin position="230"/>
        <end position="257"/>
    </location>
</feature>
<dbReference type="RefSeq" id="WP_055117959.1">
    <property type="nucleotide sequence ID" value="NZ_CXWA01000004.1"/>
</dbReference>
<feature type="region of interest" description="Disordered" evidence="1">
    <location>
        <begin position="500"/>
        <end position="528"/>
    </location>
</feature>
<dbReference type="OrthoDB" id="7203912at2"/>
<feature type="compositionally biased region" description="Acidic residues" evidence="1">
    <location>
        <begin position="701"/>
        <end position="712"/>
    </location>
</feature>
<feature type="region of interest" description="Disordered" evidence="1">
    <location>
        <begin position="681"/>
        <end position="730"/>
    </location>
</feature>
<evidence type="ECO:0000313" key="4">
    <source>
        <dbReference type="Proteomes" id="UP000049983"/>
    </source>
</evidence>
<name>A0A0M7ATA7_9HYPH</name>
<protein>
    <submittedName>
        <fullName evidence="3">Flagellar hook-length control protein FliK</fullName>
    </submittedName>
</protein>
<dbReference type="InterPro" id="IPR021136">
    <property type="entry name" value="Flagellar_hook_control-like_C"/>
</dbReference>
<dbReference type="GeneID" id="97672507"/>
<evidence type="ECO:0000313" key="3">
    <source>
        <dbReference type="EMBL" id="CTQ77659.1"/>
    </source>
</evidence>
<dbReference type="CDD" id="cd17470">
    <property type="entry name" value="T3SS_Flik_C"/>
    <property type="match status" value="1"/>
</dbReference>
<dbReference type="STRING" id="311410.LA5095_03971"/>
<dbReference type="Pfam" id="PF02120">
    <property type="entry name" value="Flg_hook"/>
    <property type="match status" value="1"/>
</dbReference>
<dbReference type="Proteomes" id="UP000049983">
    <property type="component" value="Unassembled WGS sequence"/>
</dbReference>
<keyword evidence="3" id="KW-0966">Cell projection</keyword>
<dbReference type="InterPro" id="IPR038610">
    <property type="entry name" value="FliK-like_C_sf"/>
</dbReference>